<keyword evidence="2" id="KW-1185">Reference proteome</keyword>
<name>A0A5Q0TDW3_9VIBR</name>
<dbReference type="AlphaFoldDB" id="A0A5Q0TDW3"/>
<gene>
    <name evidence="1" type="ORF">GFB47_06155</name>
</gene>
<organism evidence="1 2">
    <name type="scientific">Vibrio algicola</name>
    <dbReference type="NCBI Taxonomy" id="2662262"/>
    <lineage>
        <taxon>Bacteria</taxon>
        <taxon>Pseudomonadati</taxon>
        <taxon>Pseudomonadota</taxon>
        <taxon>Gammaproteobacteria</taxon>
        <taxon>Vibrionales</taxon>
        <taxon>Vibrionaceae</taxon>
        <taxon>Vibrio</taxon>
    </lineage>
</organism>
<reference evidence="1 2" key="1">
    <citation type="submission" date="2019-10" db="EMBL/GenBank/DDBJ databases">
        <title>Vibrio sp. nov., isolated from Coralline algae surface.</title>
        <authorList>
            <person name="Geng Y."/>
            <person name="Zhang X."/>
        </authorList>
    </citation>
    <scope>NUCLEOTIDE SEQUENCE [LARGE SCALE GENOMIC DNA]</scope>
    <source>
        <strain evidence="1 2">SM1977</strain>
    </source>
</reference>
<dbReference type="Proteomes" id="UP000348942">
    <property type="component" value="Chromosome 1"/>
</dbReference>
<accession>A0A5Q0TDW3</accession>
<dbReference type="EMBL" id="CP045699">
    <property type="protein sequence ID" value="QGA65034.1"/>
    <property type="molecule type" value="Genomic_DNA"/>
</dbReference>
<evidence type="ECO:0000313" key="2">
    <source>
        <dbReference type="Proteomes" id="UP000348942"/>
    </source>
</evidence>
<proteinExistence type="predicted"/>
<protein>
    <submittedName>
        <fullName evidence="1">Uncharacterized protein</fullName>
    </submittedName>
</protein>
<evidence type="ECO:0000313" key="1">
    <source>
        <dbReference type="EMBL" id="QGA65034.1"/>
    </source>
</evidence>
<dbReference type="RefSeq" id="WP_153447184.1">
    <property type="nucleotide sequence ID" value="NZ_CP045699.1"/>
</dbReference>
<sequence>MIDAISYLNIVEAVNRDLTSMPKRMMFFDSVEPASERLATSINEKTQKHSLVAVLFCNPRTEFCKKEILESLSYLHHRSGKAINIFCCGYGAYWPHGKYPDLEPVTKIDGTDWLYSDNAFVSVINEFEDKTNWKYSGENELLLLDVSPSVDNGNLNINNAIVCNLEQMKKDEAFSSVRSLFEKLIRYCATTESADAWTFSDTQGLDIAKSLLKNTFLSFLPKDLQKTYKQAENYVIKKI</sequence>